<reference evidence="1" key="1">
    <citation type="submission" date="2013-04" db="EMBL/GenBank/DDBJ databases">
        <authorList>
            <person name="Qu J."/>
            <person name="Murali S.C."/>
            <person name="Bandaranaike D."/>
            <person name="Bellair M."/>
            <person name="Blankenburg K."/>
            <person name="Chao H."/>
            <person name="Dinh H."/>
            <person name="Doddapaneni H."/>
            <person name="Downs B."/>
            <person name="Dugan-Rocha S."/>
            <person name="Elkadiri S."/>
            <person name="Gnanaolivu R.D."/>
            <person name="Hernandez B."/>
            <person name="Javaid M."/>
            <person name="Jayaseelan J.C."/>
            <person name="Lee S."/>
            <person name="Li M."/>
            <person name="Ming W."/>
            <person name="Munidasa M."/>
            <person name="Muniz J."/>
            <person name="Nguyen L."/>
            <person name="Ongeri F."/>
            <person name="Osuji N."/>
            <person name="Pu L.-L."/>
            <person name="Puazo M."/>
            <person name="Qu C."/>
            <person name="Quiroz J."/>
            <person name="Raj R."/>
            <person name="Weissenberger G."/>
            <person name="Xin Y."/>
            <person name="Zou X."/>
            <person name="Han Y."/>
            <person name="Richards S."/>
            <person name="Worley K."/>
            <person name="Muzny D."/>
            <person name="Gibbs R."/>
        </authorList>
    </citation>
    <scope>NUCLEOTIDE SEQUENCE</scope>
    <source>
        <strain evidence="1">Sampled in the wild</strain>
    </source>
</reference>
<evidence type="ECO:0000313" key="2">
    <source>
        <dbReference type="Proteomes" id="UP000792457"/>
    </source>
</evidence>
<keyword evidence="2" id="KW-1185">Reference proteome</keyword>
<gene>
    <name evidence="1" type="ORF">J437_LFUL005344</name>
</gene>
<dbReference type="EMBL" id="KZ308235">
    <property type="protein sequence ID" value="KAG8225330.1"/>
    <property type="molecule type" value="Genomic_DNA"/>
</dbReference>
<dbReference type="SUPFAM" id="SSF56672">
    <property type="entry name" value="DNA/RNA polymerases"/>
    <property type="match status" value="1"/>
</dbReference>
<sequence>MSRNACSRMHFLGYIVGDGRLETDPKMIEAVRHYPIPKNKMELPTRRTTRHRINAAGLQSLRAAIKEVLTEVHHAARLAFAQTYLRKDEDFWRKVIFSDEKTFLSTSSRPVHV</sequence>
<dbReference type="Proteomes" id="UP000792457">
    <property type="component" value="Unassembled WGS sequence"/>
</dbReference>
<dbReference type="InterPro" id="IPR043502">
    <property type="entry name" value="DNA/RNA_pol_sf"/>
</dbReference>
<accession>A0A8K0K0X7</accession>
<comment type="caution">
    <text evidence="1">The sequence shown here is derived from an EMBL/GenBank/DDBJ whole genome shotgun (WGS) entry which is preliminary data.</text>
</comment>
<dbReference type="Gene3D" id="3.30.420.10">
    <property type="entry name" value="Ribonuclease H-like superfamily/Ribonuclease H"/>
    <property type="match status" value="1"/>
</dbReference>
<evidence type="ECO:0000313" key="1">
    <source>
        <dbReference type="EMBL" id="KAG8225330.1"/>
    </source>
</evidence>
<dbReference type="GO" id="GO:0071897">
    <property type="term" value="P:DNA biosynthetic process"/>
    <property type="evidence" value="ECO:0007669"/>
    <property type="project" value="UniProtKB-ARBA"/>
</dbReference>
<dbReference type="InterPro" id="IPR036397">
    <property type="entry name" value="RNaseH_sf"/>
</dbReference>
<reference evidence="1" key="2">
    <citation type="submission" date="2017-10" db="EMBL/GenBank/DDBJ databases">
        <title>Ladona fulva Genome sequencing and assembly.</title>
        <authorList>
            <person name="Murali S."/>
            <person name="Richards S."/>
            <person name="Bandaranaike D."/>
            <person name="Bellair M."/>
            <person name="Blankenburg K."/>
            <person name="Chao H."/>
            <person name="Dinh H."/>
            <person name="Doddapaneni H."/>
            <person name="Dugan-Rocha S."/>
            <person name="Elkadiri S."/>
            <person name="Gnanaolivu R."/>
            <person name="Hernandez B."/>
            <person name="Skinner E."/>
            <person name="Javaid M."/>
            <person name="Lee S."/>
            <person name="Li M."/>
            <person name="Ming W."/>
            <person name="Munidasa M."/>
            <person name="Muniz J."/>
            <person name="Nguyen L."/>
            <person name="Hughes D."/>
            <person name="Osuji N."/>
            <person name="Pu L.-L."/>
            <person name="Puazo M."/>
            <person name="Qu C."/>
            <person name="Quiroz J."/>
            <person name="Raj R."/>
            <person name="Weissenberger G."/>
            <person name="Xin Y."/>
            <person name="Zou X."/>
            <person name="Han Y."/>
            <person name="Worley K."/>
            <person name="Muzny D."/>
            <person name="Gibbs R."/>
        </authorList>
    </citation>
    <scope>NUCLEOTIDE SEQUENCE</scope>
    <source>
        <strain evidence="1">Sampled in the wild</strain>
    </source>
</reference>
<dbReference type="AlphaFoldDB" id="A0A8K0K0X7"/>
<name>A0A8K0K0X7_LADFU</name>
<dbReference type="OrthoDB" id="6734331at2759"/>
<dbReference type="GO" id="GO:0003676">
    <property type="term" value="F:nucleic acid binding"/>
    <property type="evidence" value="ECO:0007669"/>
    <property type="project" value="InterPro"/>
</dbReference>
<protein>
    <submittedName>
        <fullName evidence="1">Uncharacterized protein</fullName>
    </submittedName>
</protein>
<proteinExistence type="predicted"/>
<organism evidence="1 2">
    <name type="scientific">Ladona fulva</name>
    <name type="common">Scarce chaser dragonfly</name>
    <name type="synonym">Libellula fulva</name>
    <dbReference type="NCBI Taxonomy" id="123851"/>
    <lineage>
        <taxon>Eukaryota</taxon>
        <taxon>Metazoa</taxon>
        <taxon>Ecdysozoa</taxon>
        <taxon>Arthropoda</taxon>
        <taxon>Hexapoda</taxon>
        <taxon>Insecta</taxon>
        <taxon>Pterygota</taxon>
        <taxon>Palaeoptera</taxon>
        <taxon>Odonata</taxon>
        <taxon>Epiprocta</taxon>
        <taxon>Anisoptera</taxon>
        <taxon>Libelluloidea</taxon>
        <taxon>Libellulidae</taxon>
        <taxon>Ladona</taxon>
    </lineage>
</organism>